<keyword evidence="3" id="KW-1185">Reference proteome</keyword>
<evidence type="ECO:0008006" key="4">
    <source>
        <dbReference type="Google" id="ProtNLM"/>
    </source>
</evidence>
<evidence type="ECO:0000313" key="3">
    <source>
        <dbReference type="Proteomes" id="UP000182427"/>
    </source>
</evidence>
<protein>
    <recommendedName>
        <fullName evidence="4">Neuromedin U</fullName>
    </recommendedName>
</protein>
<dbReference type="Proteomes" id="UP000182427">
    <property type="component" value="Chromosome I"/>
</dbReference>
<name>A0A1G7JB59_9BACT</name>
<keyword evidence="1" id="KW-0732">Signal</keyword>
<organism evidence="2 3">
    <name type="scientific">Terriglobus roseus</name>
    <dbReference type="NCBI Taxonomy" id="392734"/>
    <lineage>
        <taxon>Bacteria</taxon>
        <taxon>Pseudomonadati</taxon>
        <taxon>Acidobacteriota</taxon>
        <taxon>Terriglobia</taxon>
        <taxon>Terriglobales</taxon>
        <taxon>Acidobacteriaceae</taxon>
        <taxon>Terriglobus</taxon>
    </lineage>
</organism>
<gene>
    <name evidence="2" type="ORF">SAMN05444167_1754</name>
</gene>
<reference evidence="2 3" key="1">
    <citation type="submission" date="2016-10" db="EMBL/GenBank/DDBJ databases">
        <authorList>
            <person name="de Groot N.N."/>
        </authorList>
    </citation>
    <scope>NUCLEOTIDE SEQUENCE [LARGE SCALE GENOMIC DNA]</scope>
    <source>
        <strain evidence="2 3">GAS232</strain>
    </source>
</reference>
<proteinExistence type="predicted"/>
<dbReference type="EMBL" id="LT629690">
    <property type="protein sequence ID" value="SDF22128.1"/>
    <property type="molecule type" value="Genomic_DNA"/>
</dbReference>
<evidence type="ECO:0000256" key="1">
    <source>
        <dbReference type="SAM" id="SignalP"/>
    </source>
</evidence>
<accession>A0A1G7JB59</accession>
<dbReference type="RefSeq" id="WP_197674951.1">
    <property type="nucleotide sequence ID" value="NZ_LT629690.1"/>
</dbReference>
<feature type="signal peptide" evidence="1">
    <location>
        <begin position="1"/>
        <end position="28"/>
    </location>
</feature>
<feature type="chain" id="PRO_5009241517" description="Neuromedin U" evidence="1">
    <location>
        <begin position="29"/>
        <end position="309"/>
    </location>
</feature>
<evidence type="ECO:0000313" key="2">
    <source>
        <dbReference type="EMBL" id="SDF22128.1"/>
    </source>
</evidence>
<dbReference type="AlphaFoldDB" id="A0A1G7JB59"/>
<sequence length="309" mass="33283">MKLTRFTQSKRGSLLCSIFFVGFFLCNARFGNAQQAPASGGGEDLQKASQNPVASMISVPIQNNSNFGIGPYDRTQNVLNIQPVIPVRATPKVNLIIRWIAPIIYQPAPGTANLEVYGINEGTPAYWLAQDVQRYAGVSGFGDMMPTFFLSPSAPHKLIFGAGPVFVLPTATSKVLGQGKFSIGPSIVALLQPGHWTLGTLVNNVWSVAGDSDRSSVNQMSLQYFVNYNLSKGWYLSSAPTLTANWKASDGNVWVVPFGGGPGRIMRLGAQPVNISGQFYGNAVHPVGGSSWTMRLSIAFLFPQKPKTP</sequence>